<evidence type="ECO:0008006" key="4">
    <source>
        <dbReference type="Google" id="ProtNLM"/>
    </source>
</evidence>
<keyword evidence="1" id="KW-0472">Membrane</keyword>
<keyword evidence="1" id="KW-0812">Transmembrane</keyword>
<keyword evidence="1" id="KW-1133">Transmembrane helix</keyword>
<proteinExistence type="predicted"/>
<evidence type="ECO:0000313" key="3">
    <source>
        <dbReference type="Proteomes" id="UP000707477"/>
    </source>
</evidence>
<keyword evidence="3" id="KW-1185">Reference proteome</keyword>
<dbReference type="Proteomes" id="UP000707477">
    <property type="component" value="Unassembled WGS sequence"/>
</dbReference>
<protein>
    <recommendedName>
        <fullName evidence="4">Exosortase</fullName>
    </recommendedName>
</protein>
<feature type="transmembrane region" description="Helical" evidence="1">
    <location>
        <begin position="42"/>
        <end position="61"/>
    </location>
</feature>
<dbReference type="EMBL" id="JAAVSD010000005">
    <property type="protein sequence ID" value="NLR29126.1"/>
    <property type="molecule type" value="Genomic_DNA"/>
</dbReference>
<feature type="transmembrane region" description="Helical" evidence="1">
    <location>
        <begin position="12"/>
        <end position="30"/>
    </location>
</feature>
<gene>
    <name evidence="2" type="ORF">HEQ44_02895</name>
</gene>
<evidence type="ECO:0000313" key="2">
    <source>
        <dbReference type="EMBL" id="NLR29126.1"/>
    </source>
</evidence>
<accession>A0ABX1L272</accession>
<organism evidence="2 3">
    <name type="scientific">Levilactobacillus tujiorum</name>
    <dbReference type="NCBI Taxonomy" id="2912243"/>
    <lineage>
        <taxon>Bacteria</taxon>
        <taxon>Bacillati</taxon>
        <taxon>Bacillota</taxon>
        <taxon>Bacilli</taxon>
        <taxon>Lactobacillales</taxon>
        <taxon>Lactobacillaceae</taxon>
        <taxon>Levilactobacillus</taxon>
    </lineage>
</organism>
<name>A0ABX1L272_9LACO</name>
<evidence type="ECO:0000256" key="1">
    <source>
        <dbReference type="SAM" id="Phobius"/>
    </source>
</evidence>
<reference evidence="2 3" key="1">
    <citation type="submission" date="2020-03" db="EMBL/GenBank/DDBJ databases">
        <authorList>
            <person name="Zhang Z."/>
            <person name="Guo Z."/>
            <person name="Hou Q."/>
            <person name="Shen X."/>
        </authorList>
    </citation>
    <scope>NUCLEOTIDE SEQUENCE [LARGE SCALE GENOMIC DNA]</scope>
    <source>
        <strain evidence="2 3">HBUAS51329</strain>
    </source>
</reference>
<dbReference type="RefSeq" id="WP_168849314.1">
    <property type="nucleotide sequence ID" value="NZ_JAAVSD010000005.1"/>
</dbReference>
<comment type="caution">
    <text evidence="2">The sequence shown here is derived from an EMBL/GenBank/DDBJ whole genome shotgun (WGS) entry which is preliminary data.</text>
</comment>
<sequence length="63" mass="6943">MLTTDFDVKIKLIILTAVGLLALAGVLGYIYHLNHQLSRRAIGIGAVMLVLLFILISLLMIHQ</sequence>